<evidence type="ECO:0000313" key="1">
    <source>
        <dbReference type="EMBL" id="EOB00825.1"/>
    </source>
</evidence>
<accession>R0LGY1</accession>
<sequence>MGLFHAPATRGKLFRGVTGQENQRWFHMCVQAGSDDQQGEDISCFTSEPDASGWARSSGEQQGTAQWLPGVNHSHLPCTLAEGFVLQSSGLHALQLEPQEMQSSEPSEIAAGDNKAFSLGRTQGTGSAFLGQDRWTYRNLLALLQSQSCAQDILTRVTAFEALGMFLLTATERACKVSSGASNKHLQHDQHAGNELGLRKSGFAIFHYKYMQGTRFPQQLCLLLDQPTPAFKYSFTIFTEQ</sequence>
<dbReference type="EMBL" id="KB743154">
    <property type="protein sequence ID" value="EOB00825.1"/>
    <property type="molecule type" value="Genomic_DNA"/>
</dbReference>
<dbReference type="Proteomes" id="UP000296049">
    <property type="component" value="Unassembled WGS sequence"/>
</dbReference>
<name>R0LGY1_ANAPL</name>
<dbReference type="AlphaFoldDB" id="R0LGY1"/>
<keyword evidence="2" id="KW-1185">Reference proteome</keyword>
<protein>
    <submittedName>
        <fullName evidence="1">Uncharacterized protein</fullName>
    </submittedName>
</protein>
<organism evidence="1 2">
    <name type="scientific">Anas platyrhynchos</name>
    <name type="common">Mallard</name>
    <name type="synonym">Anas boschas</name>
    <dbReference type="NCBI Taxonomy" id="8839"/>
    <lineage>
        <taxon>Eukaryota</taxon>
        <taxon>Metazoa</taxon>
        <taxon>Chordata</taxon>
        <taxon>Craniata</taxon>
        <taxon>Vertebrata</taxon>
        <taxon>Euteleostomi</taxon>
        <taxon>Archelosauria</taxon>
        <taxon>Archosauria</taxon>
        <taxon>Dinosauria</taxon>
        <taxon>Saurischia</taxon>
        <taxon>Theropoda</taxon>
        <taxon>Coelurosauria</taxon>
        <taxon>Aves</taxon>
        <taxon>Neognathae</taxon>
        <taxon>Galloanserae</taxon>
        <taxon>Anseriformes</taxon>
        <taxon>Anatidae</taxon>
        <taxon>Anatinae</taxon>
        <taxon>Anas</taxon>
    </lineage>
</organism>
<reference evidence="2" key="1">
    <citation type="journal article" date="2013" name="Nat. Genet.">
        <title>The duck genome and transcriptome provide insight into an avian influenza virus reservoir species.</title>
        <authorList>
            <person name="Huang Y."/>
            <person name="Li Y."/>
            <person name="Burt D.W."/>
            <person name="Chen H."/>
            <person name="Zhang Y."/>
            <person name="Qian W."/>
            <person name="Kim H."/>
            <person name="Gan S."/>
            <person name="Zhao Y."/>
            <person name="Li J."/>
            <person name="Yi K."/>
            <person name="Feng H."/>
            <person name="Zhu P."/>
            <person name="Li B."/>
            <person name="Liu Q."/>
            <person name="Fairley S."/>
            <person name="Magor K.E."/>
            <person name="Du Z."/>
            <person name="Hu X."/>
            <person name="Goodman L."/>
            <person name="Tafer H."/>
            <person name="Vignal A."/>
            <person name="Lee T."/>
            <person name="Kim K.W."/>
            <person name="Sheng Z."/>
            <person name="An Y."/>
            <person name="Searle S."/>
            <person name="Herrero J."/>
            <person name="Groenen M.A."/>
            <person name="Crooijmans R.P."/>
            <person name="Faraut T."/>
            <person name="Cai Q."/>
            <person name="Webster R.G."/>
            <person name="Aldridge J.R."/>
            <person name="Warren W.C."/>
            <person name="Bartschat S."/>
            <person name="Kehr S."/>
            <person name="Marz M."/>
            <person name="Stadler P.F."/>
            <person name="Smith J."/>
            <person name="Kraus R.H."/>
            <person name="Zhao Y."/>
            <person name="Ren L."/>
            <person name="Fei J."/>
            <person name="Morisson M."/>
            <person name="Kaiser P."/>
            <person name="Griffin D.K."/>
            <person name="Rao M."/>
            <person name="Pitel F."/>
            <person name="Wang J."/>
            <person name="Li N."/>
        </authorList>
    </citation>
    <scope>NUCLEOTIDE SEQUENCE [LARGE SCALE GENOMIC DNA]</scope>
</reference>
<gene>
    <name evidence="1" type="ORF">Anapl_12832</name>
</gene>
<evidence type="ECO:0000313" key="2">
    <source>
        <dbReference type="Proteomes" id="UP000296049"/>
    </source>
</evidence>
<proteinExistence type="predicted"/>